<dbReference type="GO" id="GO:0008654">
    <property type="term" value="P:phospholipid biosynthetic process"/>
    <property type="evidence" value="ECO:0007669"/>
    <property type="project" value="UniProtKB-KW"/>
</dbReference>
<dbReference type="GO" id="GO:0016614">
    <property type="term" value="F:oxidoreductase activity, acting on CH-OH group of donors"/>
    <property type="evidence" value="ECO:0007669"/>
    <property type="project" value="InterPro"/>
</dbReference>
<dbReference type="PANTHER" id="PTHR43616">
    <property type="entry name" value="GLYCEROL DEHYDROGENASE"/>
    <property type="match status" value="1"/>
</dbReference>
<evidence type="ECO:0000256" key="2">
    <source>
        <dbReference type="ARBA" id="ARBA00022516"/>
    </source>
</evidence>
<evidence type="ECO:0000313" key="10">
    <source>
        <dbReference type="EMBL" id="HIS96367.1"/>
    </source>
</evidence>
<evidence type="ECO:0000313" key="11">
    <source>
        <dbReference type="Proteomes" id="UP000886876"/>
    </source>
</evidence>
<dbReference type="GO" id="GO:0046872">
    <property type="term" value="F:metal ion binding"/>
    <property type="evidence" value="ECO:0007669"/>
    <property type="project" value="UniProtKB-KW"/>
</dbReference>
<dbReference type="Gene3D" id="3.40.50.1970">
    <property type="match status" value="1"/>
</dbReference>
<keyword evidence="6" id="KW-0520">NAD</keyword>
<dbReference type="EMBL" id="DVJS01000005">
    <property type="protein sequence ID" value="HIS96367.1"/>
    <property type="molecule type" value="Genomic_DNA"/>
</dbReference>
<evidence type="ECO:0000256" key="9">
    <source>
        <dbReference type="ARBA" id="ARBA00023264"/>
    </source>
</evidence>
<evidence type="ECO:0000256" key="1">
    <source>
        <dbReference type="ARBA" id="ARBA00022490"/>
    </source>
</evidence>
<evidence type="ECO:0000256" key="8">
    <source>
        <dbReference type="ARBA" id="ARBA00023209"/>
    </source>
</evidence>
<sequence>MILDTSKYVGPCVCGRVHELRTKLVVCESGAMSGFDGYMARCGLSGRRAVIYDTNTYALPSLVRPAAEQEIVLNAAGLHSEKGLIEDMMSRLEGRPDYIVAVGGGTIMDFGRYSAFKLGIPFVAVPTLVSSDGFTANICSIIIDGQKKSIPMLAPDAVICDLDVVSGAPMFLTVSGVQDILSKYISLADWKIANLVSGEYFCPMVCDMAREALDIMAVCAQQLRQGIPPDHEKMAYAQMLSGLTMQILSHSRAASGAEHLIAHLVEMKPRGFENARGLHGECVGVGTVMCAEEYHRLAGAGTPQTRAFEPLDAAWLRERFGPMTEGILRENENDVLRSVDPARLRERWPEICAVIAEIPPADALRALFRDIGAKYRLSDLGVDDALGREALEMSAAIRNRLTLCRLERLIVE</sequence>
<evidence type="ECO:0000256" key="3">
    <source>
        <dbReference type="ARBA" id="ARBA00022723"/>
    </source>
</evidence>
<evidence type="ECO:0000256" key="7">
    <source>
        <dbReference type="ARBA" id="ARBA00023098"/>
    </source>
</evidence>
<dbReference type="InterPro" id="IPR016205">
    <property type="entry name" value="Glycerol_DH"/>
</dbReference>
<keyword evidence="9" id="KW-1208">Phospholipid metabolism</keyword>
<dbReference type="Gene3D" id="1.20.1090.10">
    <property type="entry name" value="Dehydroquinate synthase-like - alpha domain"/>
    <property type="match status" value="1"/>
</dbReference>
<keyword evidence="7" id="KW-0443">Lipid metabolism</keyword>
<dbReference type="InterPro" id="IPR032837">
    <property type="entry name" value="G1PDH"/>
</dbReference>
<evidence type="ECO:0000256" key="6">
    <source>
        <dbReference type="ARBA" id="ARBA00023027"/>
    </source>
</evidence>
<dbReference type="SUPFAM" id="SSF56796">
    <property type="entry name" value="Dehydroquinate synthase-like"/>
    <property type="match status" value="1"/>
</dbReference>
<keyword evidence="2" id="KW-0444">Lipid biosynthesis</keyword>
<name>A0A9D1G3L8_9FIRM</name>
<keyword evidence="1" id="KW-0963">Cytoplasm</keyword>
<organism evidence="10 11">
    <name type="scientific">Candidatus Scatomorpha pullistercoris</name>
    <dbReference type="NCBI Taxonomy" id="2840929"/>
    <lineage>
        <taxon>Bacteria</taxon>
        <taxon>Bacillati</taxon>
        <taxon>Bacillota</taxon>
        <taxon>Clostridia</taxon>
        <taxon>Eubacteriales</taxon>
        <taxon>Candidatus Scatomorpha</taxon>
    </lineage>
</organism>
<reference evidence="10" key="2">
    <citation type="journal article" date="2021" name="PeerJ">
        <title>Extensive microbial diversity within the chicken gut microbiome revealed by metagenomics and culture.</title>
        <authorList>
            <person name="Gilroy R."/>
            <person name="Ravi A."/>
            <person name="Getino M."/>
            <person name="Pursley I."/>
            <person name="Horton D.L."/>
            <person name="Alikhan N.F."/>
            <person name="Baker D."/>
            <person name="Gharbi K."/>
            <person name="Hall N."/>
            <person name="Watson M."/>
            <person name="Adriaenssens E.M."/>
            <person name="Foster-Nyarko E."/>
            <person name="Jarju S."/>
            <person name="Secka A."/>
            <person name="Antonio M."/>
            <person name="Oren A."/>
            <person name="Chaudhuri R.R."/>
            <person name="La Ragione R."/>
            <person name="Hildebrand F."/>
            <person name="Pallen M.J."/>
        </authorList>
    </citation>
    <scope>NUCLEOTIDE SEQUENCE</scope>
    <source>
        <strain evidence="10">ChiHecec3B27-6122</strain>
    </source>
</reference>
<protein>
    <submittedName>
        <fullName evidence="10">Iron-containing alcohol dehydrogenase</fullName>
    </submittedName>
</protein>
<evidence type="ECO:0000256" key="5">
    <source>
        <dbReference type="ARBA" id="ARBA00023002"/>
    </source>
</evidence>
<comment type="caution">
    <text evidence="10">The sequence shown here is derived from an EMBL/GenBank/DDBJ whole genome shotgun (WGS) entry which is preliminary data.</text>
</comment>
<keyword evidence="4" id="KW-0521">NADP</keyword>
<reference evidence="10" key="1">
    <citation type="submission" date="2020-10" db="EMBL/GenBank/DDBJ databases">
        <authorList>
            <person name="Gilroy R."/>
        </authorList>
    </citation>
    <scope>NUCLEOTIDE SEQUENCE</scope>
    <source>
        <strain evidence="10">ChiHecec3B27-6122</strain>
    </source>
</reference>
<dbReference type="AlphaFoldDB" id="A0A9D1G3L8"/>
<keyword evidence="8" id="KW-0594">Phospholipid biosynthesis</keyword>
<accession>A0A9D1G3L8</accession>
<proteinExistence type="predicted"/>
<evidence type="ECO:0000256" key="4">
    <source>
        <dbReference type="ARBA" id="ARBA00022857"/>
    </source>
</evidence>
<dbReference type="Proteomes" id="UP000886876">
    <property type="component" value="Unassembled WGS sequence"/>
</dbReference>
<dbReference type="PANTHER" id="PTHR43616:SF5">
    <property type="entry name" value="GLYCEROL DEHYDROGENASE 1"/>
    <property type="match status" value="1"/>
</dbReference>
<gene>
    <name evidence="10" type="ORF">IAD42_00150</name>
</gene>
<dbReference type="Pfam" id="PF13685">
    <property type="entry name" value="Fe-ADH_2"/>
    <property type="match status" value="1"/>
</dbReference>
<keyword evidence="5" id="KW-0560">Oxidoreductase</keyword>
<keyword evidence="3" id="KW-0479">Metal-binding</keyword>